<dbReference type="FunFam" id="3.40.50.300:FF:000001">
    <property type="entry name" value="ATP-dependent zinc metalloprotease FtsH"/>
    <property type="match status" value="1"/>
</dbReference>
<proteinExistence type="inferred from homology"/>
<evidence type="ECO:0000256" key="15">
    <source>
        <dbReference type="ARBA" id="ARBA00023136"/>
    </source>
</evidence>
<dbReference type="Pfam" id="PF00004">
    <property type="entry name" value="AAA"/>
    <property type="match status" value="1"/>
</dbReference>
<dbReference type="Proteomes" id="UP000001996">
    <property type="component" value="Unassembled WGS sequence"/>
</dbReference>
<dbReference type="InterPro" id="IPR037219">
    <property type="entry name" value="Peptidase_M41-like"/>
</dbReference>
<dbReference type="Gene3D" id="1.10.8.60">
    <property type="match status" value="1"/>
</dbReference>
<dbReference type="Gene3D" id="3.40.50.300">
    <property type="entry name" value="P-loop containing nucleotide triphosphate hydrolases"/>
    <property type="match status" value="1"/>
</dbReference>
<dbReference type="InterPro" id="IPR011546">
    <property type="entry name" value="Pept_M41_FtsH_extracell"/>
</dbReference>
<dbReference type="InterPro" id="IPR003960">
    <property type="entry name" value="ATPase_AAA_CS"/>
</dbReference>
<dbReference type="KEGG" id="lel:PVL30_001197"/>
<dbReference type="FunFam" id="1.10.8.60:FF:000019">
    <property type="entry name" value="AFG3-like AAA ATPase 2"/>
    <property type="match status" value="1"/>
</dbReference>
<evidence type="ECO:0000313" key="21">
    <source>
        <dbReference type="EMBL" id="EDK43050.1"/>
    </source>
</evidence>
<evidence type="ECO:0000256" key="14">
    <source>
        <dbReference type="ARBA" id="ARBA00023128"/>
    </source>
</evidence>
<dbReference type="InParanoid" id="A5DV42"/>
<feature type="transmembrane region" description="Helical" evidence="19">
    <location>
        <begin position="377"/>
        <end position="395"/>
    </location>
</feature>
<dbReference type="GO" id="GO:0005745">
    <property type="term" value="C:m-AAA complex"/>
    <property type="evidence" value="ECO:0007669"/>
    <property type="project" value="EnsemblFungi"/>
</dbReference>
<evidence type="ECO:0000256" key="19">
    <source>
        <dbReference type="SAM" id="Phobius"/>
    </source>
</evidence>
<dbReference type="GO" id="GO:0034982">
    <property type="term" value="P:mitochondrial protein processing"/>
    <property type="evidence" value="ECO:0007669"/>
    <property type="project" value="TreeGrafter"/>
</dbReference>
<dbReference type="Pfam" id="PF06480">
    <property type="entry name" value="FtsH_ext"/>
    <property type="match status" value="1"/>
</dbReference>
<dbReference type="Pfam" id="PF17862">
    <property type="entry name" value="AAA_lid_3"/>
    <property type="match status" value="1"/>
</dbReference>
<evidence type="ECO:0000256" key="16">
    <source>
        <dbReference type="ARBA" id="ARBA00048778"/>
    </source>
</evidence>
<dbReference type="eggNOG" id="KOG0731">
    <property type="taxonomic scope" value="Eukaryota"/>
</dbReference>
<evidence type="ECO:0000256" key="2">
    <source>
        <dbReference type="ARBA" id="ARBA00004225"/>
    </source>
</evidence>
<dbReference type="GO" id="GO:0030163">
    <property type="term" value="P:protein catabolic process"/>
    <property type="evidence" value="ECO:0007669"/>
    <property type="project" value="EnsemblFungi"/>
</dbReference>
<organism evidence="21 22">
    <name type="scientific">Lodderomyces elongisporus (strain ATCC 11503 / CBS 2605 / JCM 1781 / NBRC 1676 / NRRL YB-4239)</name>
    <name type="common">Yeast</name>
    <name type="synonym">Saccharomyces elongisporus</name>
    <dbReference type="NCBI Taxonomy" id="379508"/>
    <lineage>
        <taxon>Eukaryota</taxon>
        <taxon>Fungi</taxon>
        <taxon>Dikarya</taxon>
        <taxon>Ascomycota</taxon>
        <taxon>Saccharomycotina</taxon>
        <taxon>Pichiomycetes</taxon>
        <taxon>Debaryomycetaceae</taxon>
        <taxon>Candida/Lodderomyces clade</taxon>
        <taxon>Lodderomyces</taxon>
    </lineage>
</organism>
<keyword evidence="8" id="KW-0547">Nucleotide-binding</keyword>
<comment type="subcellular location">
    <subcellularLocation>
        <location evidence="2">Mitochondrion membrane</location>
        <topology evidence="2">Multi-pass membrane protein</topology>
    </subcellularLocation>
</comment>
<feature type="domain" description="AAA+ ATPase" evidence="20">
    <location>
        <begin position="573"/>
        <end position="713"/>
    </location>
</feature>
<dbReference type="PROSITE" id="PS00674">
    <property type="entry name" value="AAA"/>
    <property type="match status" value="1"/>
</dbReference>
<dbReference type="Gene3D" id="1.20.58.760">
    <property type="entry name" value="Peptidase M41"/>
    <property type="match status" value="1"/>
</dbReference>
<dbReference type="PANTHER" id="PTHR43655:SF14">
    <property type="entry name" value="MITOCHONDRIAL RESPIRATORY CHAIN COMPLEXES ASSEMBLY PROTEIN YTA12"/>
    <property type="match status" value="1"/>
</dbReference>
<dbReference type="AlphaFoldDB" id="A5DV42"/>
<gene>
    <name evidence="21" type="ORF">LELG_01228</name>
</gene>
<dbReference type="GO" id="GO:0097002">
    <property type="term" value="C:mitochondrial inner boundary membrane"/>
    <property type="evidence" value="ECO:0007669"/>
    <property type="project" value="EnsemblFungi"/>
</dbReference>
<evidence type="ECO:0000256" key="17">
    <source>
        <dbReference type="ARBA" id="ARBA00065348"/>
    </source>
</evidence>
<feature type="transmembrane region" description="Helical" evidence="19">
    <location>
        <begin position="488"/>
        <end position="506"/>
    </location>
</feature>
<dbReference type="FunCoup" id="A5DV42">
    <property type="interactions" value="667"/>
</dbReference>
<keyword evidence="9" id="KW-0378">Hydrolase</keyword>
<keyword evidence="7" id="KW-0479">Metal-binding</keyword>
<dbReference type="SUPFAM" id="SSF52540">
    <property type="entry name" value="P-loop containing nucleoside triphosphate hydrolases"/>
    <property type="match status" value="1"/>
</dbReference>
<dbReference type="GO" id="GO:0016887">
    <property type="term" value="F:ATP hydrolysis activity"/>
    <property type="evidence" value="ECO:0007669"/>
    <property type="project" value="EnsemblFungi"/>
</dbReference>
<evidence type="ECO:0000256" key="7">
    <source>
        <dbReference type="ARBA" id="ARBA00022723"/>
    </source>
</evidence>
<evidence type="ECO:0000256" key="10">
    <source>
        <dbReference type="ARBA" id="ARBA00022833"/>
    </source>
</evidence>
<comment type="similarity">
    <text evidence="4">In the N-terminal section; belongs to the AAA ATPase family.</text>
</comment>
<dbReference type="Gene3D" id="3.40.1690.20">
    <property type="match status" value="1"/>
</dbReference>
<keyword evidence="10" id="KW-0862">Zinc</keyword>
<evidence type="ECO:0000256" key="5">
    <source>
        <dbReference type="ARBA" id="ARBA00022670"/>
    </source>
</evidence>
<comment type="catalytic activity">
    <reaction evidence="16">
        <text>ATP + H2O = ADP + phosphate + H(+)</text>
        <dbReference type="Rhea" id="RHEA:13065"/>
        <dbReference type="ChEBI" id="CHEBI:15377"/>
        <dbReference type="ChEBI" id="CHEBI:15378"/>
        <dbReference type="ChEBI" id="CHEBI:30616"/>
        <dbReference type="ChEBI" id="CHEBI:43474"/>
        <dbReference type="ChEBI" id="CHEBI:456216"/>
    </reaction>
    <physiologicalReaction direction="left-to-right" evidence="16">
        <dbReference type="Rhea" id="RHEA:13066"/>
    </physiologicalReaction>
</comment>
<evidence type="ECO:0000259" key="20">
    <source>
        <dbReference type="SMART" id="SM00382"/>
    </source>
</evidence>
<keyword evidence="6 19" id="KW-0812">Transmembrane</keyword>
<keyword evidence="11" id="KW-0067">ATP-binding</keyword>
<dbReference type="InterPro" id="IPR027417">
    <property type="entry name" value="P-loop_NTPase"/>
</dbReference>
<sequence length="1011" mass="114369">MAQSQGRKILTRGWHLLYIHFYYLKSKLFVVTSNTDPQQMLRPIIWRSRTLQLLILRRGPLFSSIIRRLIHASPSQLRKAFNPFNKDDKFYEQYGKLVEKYGSLMNNVFREDASLLDMKLPPNPFDQKYLQRLSVVYEFMLDEFELRCKEFAKREPNMIMDSTIIDQLFNDIKSKFEKEHPDIVPPSNDEITEAVRIYYALANNIAFLDQMQFTNDKVQALLSIYDKARADDKELDATKSAESLGIETEAAHTWFKIFETLESTSLAVEGTKRFPLCPQELFVLSNMKILRDRLSQMKESGNPFIFPNEKNNFFGEGKSGFNSFKRSGSSGDSDGKDPNTNGSNRNEQNKDRKSKNKNNKGKEENTIFEADIQIKRVLQAGFFILLSFFLFRGLLLTNDDEITFQTFVADYLSKNRVSKVIVVNNSVAYVELNDVAGTNQPMGRQIYFTIGSVETFERNLREAQDRCNIAPSMRVPVVYTTRGNSTKLLMSFVPTVLFLGAIYWMTKKAASSMGGMGGPMGFGKSTAKKFNQETEVKTKFKDVAGMEEAKQEVAEFVSFLKDPEKYEKLGAKIPRGAILSGPPGTGKTLLARATAGEAGVPFYSVSGSEFVEMFVGVGASRVRDLFKTARENAPSIVFVDEIDAIGKQRAKGNMSGANDERETTLNQLLVEMDGFDSTDHVVVLAGTNRPDILDKALMRPGRFDRHVHIDNPELQGRKEIFDVHLRKITLQKNIDRDLSGRLAALTPGFSGADIANVCNEAALIAARFNADSVTLRHFELAIERVIGGVEKKSKLLNPEEQRIVAFHEAGHAICGWYLKHAHPLLKVSIIPRGLGTLGYAQYLPPDQYLMSAVQLYDRMIMTLGGRVSEELNFASVTSGAHDDFKKVTNIAQSMVLRFGMSPEIGMVNYADTRSQDDLTKPFSDSTSKKIDNEVQRIVNECYTKCKELLTEKSHEVNLVAQELLKKEFITREDMIRLLGKRPFQENNDAFDKYLDGKAAFKDEKPENEHRD</sequence>
<keyword evidence="12 19" id="KW-1133">Transmembrane helix</keyword>
<evidence type="ECO:0000256" key="13">
    <source>
        <dbReference type="ARBA" id="ARBA00023049"/>
    </source>
</evidence>
<dbReference type="CDD" id="cd19501">
    <property type="entry name" value="RecA-like_FtsH"/>
    <property type="match status" value="1"/>
</dbReference>
<dbReference type="InterPro" id="IPR050928">
    <property type="entry name" value="ATP-dep_Zn_Metalloprotease"/>
</dbReference>
<dbReference type="SUPFAM" id="SSF140990">
    <property type="entry name" value="FtsH protease domain-like"/>
    <property type="match status" value="1"/>
</dbReference>
<evidence type="ECO:0000256" key="1">
    <source>
        <dbReference type="ARBA" id="ARBA00001947"/>
    </source>
</evidence>
<evidence type="ECO:0000256" key="9">
    <source>
        <dbReference type="ARBA" id="ARBA00022801"/>
    </source>
</evidence>
<dbReference type="GO" id="GO:0065003">
    <property type="term" value="P:protein-containing complex assembly"/>
    <property type="evidence" value="ECO:0007669"/>
    <property type="project" value="EnsemblFungi"/>
</dbReference>
<dbReference type="GeneID" id="5235993"/>
<dbReference type="PANTHER" id="PTHR43655">
    <property type="entry name" value="ATP-DEPENDENT PROTEASE"/>
    <property type="match status" value="1"/>
</dbReference>
<dbReference type="NCBIfam" id="TIGR01241">
    <property type="entry name" value="FtsH_fam"/>
    <property type="match status" value="1"/>
</dbReference>
<name>A5DV42_LODEL</name>
<dbReference type="VEuPathDB" id="FungiDB:LELG_01228"/>
<reference evidence="21 22" key="1">
    <citation type="journal article" date="2009" name="Nature">
        <title>Evolution of pathogenicity and sexual reproduction in eight Candida genomes.</title>
        <authorList>
            <person name="Butler G."/>
            <person name="Rasmussen M.D."/>
            <person name="Lin M.F."/>
            <person name="Santos M.A."/>
            <person name="Sakthikumar S."/>
            <person name="Munro C.A."/>
            <person name="Rheinbay E."/>
            <person name="Grabherr M."/>
            <person name="Forche A."/>
            <person name="Reedy J.L."/>
            <person name="Agrafioti I."/>
            <person name="Arnaud M.B."/>
            <person name="Bates S."/>
            <person name="Brown A.J."/>
            <person name="Brunke S."/>
            <person name="Costanzo M.C."/>
            <person name="Fitzpatrick D.A."/>
            <person name="de Groot P.W."/>
            <person name="Harris D."/>
            <person name="Hoyer L.L."/>
            <person name="Hube B."/>
            <person name="Klis F.M."/>
            <person name="Kodira C."/>
            <person name="Lennard N."/>
            <person name="Logue M.E."/>
            <person name="Martin R."/>
            <person name="Neiman A.M."/>
            <person name="Nikolaou E."/>
            <person name="Quail M.A."/>
            <person name="Quinn J."/>
            <person name="Santos M.C."/>
            <person name="Schmitzberger F.F."/>
            <person name="Sherlock G."/>
            <person name="Shah P."/>
            <person name="Silverstein K.A."/>
            <person name="Skrzypek M.S."/>
            <person name="Soll D."/>
            <person name="Staggs R."/>
            <person name="Stansfield I."/>
            <person name="Stumpf M.P."/>
            <person name="Sudbery P.E."/>
            <person name="Srikantha T."/>
            <person name="Zeng Q."/>
            <person name="Berman J."/>
            <person name="Berriman M."/>
            <person name="Heitman J."/>
            <person name="Gow N.A."/>
            <person name="Lorenz M.C."/>
            <person name="Birren B.W."/>
            <person name="Kellis M."/>
            <person name="Cuomo C.A."/>
        </authorList>
    </citation>
    <scope>NUCLEOTIDE SEQUENCE [LARGE SCALE GENOMIC DNA]</scope>
    <source>
        <strain evidence="22">ATCC 11503 / BCRC 21390 / CBS 2605 / JCM 1781 / NBRC 1676 / NRRL YB-4239</strain>
    </source>
</reference>
<dbReference type="HAMAP" id="MF_01458">
    <property type="entry name" value="FtsH"/>
    <property type="match status" value="1"/>
</dbReference>
<keyword evidence="5" id="KW-0645">Protease</keyword>
<dbReference type="InterPro" id="IPR041569">
    <property type="entry name" value="AAA_lid_3"/>
</dbReference>
<keyword evidence="15 19" id="KW-0472">Membrane</keyword>
<feature type="region of interest" description="Disordered" evidence="18">
    <location>
        <begin position="325"/>
        <end position="362"/>
    </location>
</feature>
<dbReference type="MEROPS" id="M41.003"/>
<dbReference type="GO" id="GO:0006465">
    <property type="term" value="P:signal peptide processing"/>
    <property type="evidence" value="ECO:0007669"/>
    <property type="project" value="EnsemblFungi"/>
</dbReference>
<dbReference type="HOGENOM" id="CLU_000688_23_0_1"/>
<dbReference type="GO" id="GO:0005524">
    <property type="term" value="F:ATP binding"/>
    <property type="evidence" value="ECO:0007669"/>
    <property type="project" value="UniProtKB-KW"/>
</dbReference>
<evidence type="ECO:0000256" key="6">
    <source>
        <dbReference type="ARBA" id="ARBA00022692"/>
    </source>
</evidence>
<keyword evidence="13" id="KW-0482">Metalloprotease</keyword>
<dbReference type="InterPro" id="IPR003593">
    <property type="entry name" value="AAA+_ATPase"/>
</dbReference>
<comment type="similarity">
    <text evidence="3">In the C-terminal section; belongs to the peptidase M41 family.</text>
</comment>
<dbReference type="GO" id="GO:0004222">
    <property type="term" value="F:metalloendopeptidase activity"/>
    <property type="evidence" value="ECO:0007669"/>
    <property type="project" value="InterPro"/>
</dbReference>
<dbReference type="GO" id="GO:0140567">
    <property type="term" value="F:membrane protein dislocase activity"/>
    <property type="evidence" value="ECO:0007669"/>
    <property type="project" value="EnsemblFungi"/>
</dbReference>
<comment type="cofactor">
    <cofactor evidence="1">
        <name>Zn(2+)</name>
        <dbReference type="ChEBI" id="CHEBI:29105"/>
    </cofactor>
</comment>
<comment type="subunit">
    <text evidence="17">Component of the 850 kDa m-AAA protease complex, a heterohexamer composed of YTA12/RCA1 and YTA10/AFG3. Associates with the prohibitin complex, composed of PHB1 and PHB2, inhibiting the activity of the m-AAA protease complex.</text>
</comment>
<dbReference type="InterPro" id="IPR005936">
    <property type="entry name" value="FtsH"/>
</dbReference>
<dbReference type="InterPro" id="IPR003959">
    <property type="entry name" value="ATPase_AAA_core"/>
</dbReference>
<evidence type="ECO:0000256" key="3">
    <source>
        <dbReference type="ARBA" id="ARBA00010044"/>
    </source>
</evidence>
<dbReference type="GO" id="GO:0008270">
    <property type="term" value="F:zinc ion binding"/>
    <property type="evidence" value="ECO:0007669"/>
    <property type="project" value="InterPro"/>
</dbReference>
<dbReference type="EMBL" id="CH981524">
    <property type="protein sequence ID" value="EDK43050.1"/>
    <property type="molecule type" value="Genomic_DNA"/>
</dbReference>
<protein>
    <recommendedName>
        <fullName evidence="20">AAA+ ATPase domain-containing protein</fullName>
    </recommendedName>
</protein>
<evidence type="ECO:0000313" key="22">
    <source>
        <dbReference type="Proteomes" id="UP000001996"/>
    </source>
</evidence>
<evidence type="ECO:0000256" key="4">
    <source>
        <dbReference type="ARBA" id="ARBA00010550"/>
    </source>
</evidence>
<dbReference type="GO" id="GO:0004176">
    <property type="term" value="F:ATP-dependent peptidase activity"/>
    <property type="evidence" value="ECO:0007669"/>
    <property type="project" value="InterPro"/>
</dbReference>
<dbReference type="STRING" id="379508.A5DV42"/>
<keyword evidence="22" id="KW-1185">Reference proteome</keyword>
<dbReference type="Pfam" id="PF01434">
    <property type="entry name" value="Peptidase_M41"/>
    <property type="match status" value="1"/>
</dbReference>
<dbReference type="FunFam" id="1.20.58.760:FF:000003">
    <property type="entry name" value="AFG3-like AAA ATPase 2"/>
    <property type="match status" value="1"/>
</dbReference>
<accession>A5DV42</accession>
<evidence type="ECO:0000256" key="8">
    <source>
        <dbReference type="ARBA" id="ARBA00022741"/>
    </source>
</evidence>
<evidence type="ECO:0000256" key="18">
    <source>
        <dbReference type="SAM" id="MobiDB-lite"/>
    </source>
</evidence>
<dbReference type="InterPro" id="IPR000642">
    <property type="entry name" value="Peptidase_M41"/>
</dbReference>
<evidence type="ECO:0000256" key="12">
    <source>
        <dbReference type="ARBA" id="ARBA00022989"/>
    </source>
</evidence>
<evidence type="ECO:0000256" key="11">
    <source>
        <dbReference type="ARBA" id="ARBA00022840"/>
    </source>
</evidence>
<keyword evidence="14" id="KW-0496">Mitochondrion</keyword>
<dbReference type="OrthoDB" id="1413014at2759"/>
<dbReference type="SMART" id="SM00382">
    <property type="entry name" value="AAA"/>
    <property type="match status" value="1"/>
</dbReference>